<gene>
    <name evidence="2" type="ORF">ETAA8_29170</name>
</gene>
<evidence type="ECO:0000313" key="3">
    <source>
        <dbReference type="Proteomes" id="UP000315017"/>
    </source>
</evidence>
<protein>
    <submittedName>
        <fullName evidence="2">Uncharacterized protein</fullName>
    </submittedName>
</protein>
<feature type="signal peptide" evidence="1">
    <location>
        <begin position="1"/>
        <end position="21"/>
    </location>
</feature>
<reference evidence="2 3" key="1">
    <citation type="submission" date="2019-02" db="EMBL/GenBank/DDBJ databases">
        <title>Deep-cultivation of Planctomycetes and their phenomic and genomic characterization uncovers novel biology.</title>
        <authorList>
            <person name="Wiegand S."/>
            <person name="Jogler M."/>
            <person name="Boedeker C."/>
            <person name="Pinto D."/>
            <person name="Vollmers J."/>
            <person name="Rivas-Marin E."/>
            <person name="Kohn T."/>
            <person name="Peeters S.H."/>
            <person name="Heuer A."/>
            <person name="Rast P."/>
            <person name="Oberbeckmann S."/>
            <person name="Bunk B."/>
            <person name="Jeske O."/>
            <person name="Meyerdierks A."/>
            <person name="Storesund J.E."/>
            <person name="Kallscheuer N."/>
            <person name="Luecker S."/>
            <person name="Lage O.M."/>
            <person name="Pohl T."/>
            <person name="Merkel B.J."/>
            <person name="Hornburger P."/>
            <person name="Mueller R.-W."/>
            <person name="Bruemmer F."/>
            <person name="Labrenz M."/>
            <person name="Spormann A.M."/>
            <person name="Op den Camp H."/>
            <person name="Overmann J."/>
            <person name="Amann R."/>
            <person name="Jetten M.S.M."/>
            <person name="Mascher T."/>
            <person name="Medema M.H."/>
            <person name="Devos D.P."/>
            <person name="Kaster A.-K."/>
            <person name="Ovreas L."/>
            <person name="Rohde M."/>
            <person name="Galperin M.Y."/>
            <person name="Jogler C."/>
        </authorList>
    </citation>
    <scope>NUCLEOTIDE SEQUENCE [LARGE SCALE GENOMIC DNA]</scope>
    <source>
        <strain evidence="2 3">ETA_A8</strain>
    </source>
</reference>
<evidence type="ECO:0000313" key="2">
    <source>
        <dbReference type="EMBL" id="QDU27826.1"/>
    </source>
</evidence>
<evidence type="ECO:0000256" key="1">
    <source>
        <dbReference type="SAM" id="SignalP"/>
    </source>
</evidence>
<dbReference type="EMBL" id="CP036274">
    <property type="protein sequence ID" value="QDU27826.1"/>
    <property type="molecule type" value="Genomic_DNA"/>
</dbReference>
<dbReference type="RefSeq" id="WP_145089095.1">
    <property type="nucleotide sequence ID" value="NZ_CP036274.1"/>
</dbReference>
<organism evidence="2 3">
    <name type="scientific">Anatilimnocola aggregata</name>
    <dbReference type="NCBI Taxonomy" id="2528021"/>
    <lineage>
        <taxon>Bacteria</taxon>
        <taxon>Pseudomonadati</taxon>
        <taxon>Planctomycetota</taxon>
        <taxon>Planctomycetia</taxon>
        <taxon>Pirellulales</taxon>
        <taxon>Pirellulaceae</taxon>
        <taxon>Anatilimnocola</taxon>
    </lineage>
</organism>
<keyword evidence="3" id="KW-1185">Reference proteome</keyword>
<feature type="chain" id="PRO_5021875406" evidence="1">
    <location>
        <begin position="22"/>
        <end position="514"/>
    </location>
</feature>
<dbReference type="KEGG" id="aagg:ETAA8_29170"/>
<dbReference type="OrthoDB" id="285651at2"/>
<sequence precursor="true">MNRLTSCVSVAWLALTISSLAAEPGRKFPVPEAAAQQAAVAQVAEVYKPDYELAKSPAQKIELAKKLLLEATATKDDLVARFVLFRVARDIAAQQGDLTTAFDAIERIDVEYDSNVLPQKMAAAATAAKALNTEKEKREVAALLYPLVDEARMADRYEPAKALAELALNCAKEGRDPELARHLAAKATEIEEAAAEFPTIQAAEKVLLDKPSDPEANAAVGKFACFWKGDWERGVPMLALGNDGLSNAAALLELAERPDPLKVGDAWWKVAEAVEGSRRSRVQTHAAEFYRQALPALSGLTKTRVDRLLASLPATTNYSPTPAGARDRTPSIEGIWRESANVVYSISQTGNRFQGTTIYRHPTAGQIRAVVEGNIALDGKITASLRHVQAPRDWQSQKRSAALSADGKTIQGRAILESGKSEAFEWKLQDTEAAFIGMKRKSLNFSKRVFQIASGGVVIGAVSETQSWKMVGQQLVISWGPGDTETLTLSADQKTARAVVVFKNGKKETTAWQK</sequence>
<proteinExistence type="predicted"/>
<dbReference type="AlphaFoldDB" id="A0A517YC51"/>
<accession>A0A517YC51</accession>
<keyword evidence="1" id="KW-0732">Signal</keyword>
<name>A0A517YC51_9BACT</name>
<dbReference type="Proteomes" id="UP000315017">
    <property type="component" value="Chromosome"/>
</dbReference>